<dbReference type="InterPro" id="IPR003961">
    <property type="entry name" value="FN3_dom"/>
</dbReference>
<keyword evidence="10" id="KW-1185">Reference proteome</keyword>
<keyword evidence="2" id="KW-0378">Hydrolase</keyword>
<dbReference type="PANTHER" id="PTHR34823">
    <property type="entry name" value="GLCNAC-BINDING PROTEIN A"/>
    <property type="match status" value="1"/>
</dbReference>
<keyword evidence="5" id="KW-0624">Polysaccharide degradation</keyword>
<dbReference type="SUPFAM" id="SSF81296">
    <property type="entry name" value="E set domains"/>
    <property type="match status" value="1"/>
</dbReference>
<dbReference type="InterPro" id="IPR003610">
    <property type="entry name" value="CBM5/12"/>
</dbReference>
<feature type="domain" description="Fibronectin type-III" evidence="7">
    <location>
        <begin position="313"/>
        <end position="398"/>
    </location>
</feature>
<dbReference type="InterPro" id="IPR013783">
    <property type="entry name" value="Ig-like_fold"/>
</dbReference>
<dbReference type="InterPro" id="IPR051024">
    <property type="entry name" value="GlcNAc_Chitin_IntDeg"/>
</dbReference>
<evidence type="ECO:0000256" key="2">
    <source>
        <dbReference type="ARBA" id="ARBA00022801"/>
    </source>
</evidence>
<sequence>MNKLTGWTMIAAVALGGASVLFAAEADAHGYVESPVSRGYQGVLDRNTLGWTEAFNKYGNVITNPQSLEALKGFPQQGPADGRIASADGGLGQIGDYVLDSTGVDRWKKQEAKTGVNTFTWTYTAPHSTSKWHYYITKNGWNPEKPLARENMELIGEIKHDGSTATNNRSHQVTIPSDHTGYHVVLAVWDVADTPNAFYNVIDLNLSSEGTTPPIEEAPAKPTNIKTSEVTVSTVKLTWGAVSNVKEYNVYRDGKKVGTVGGTQFNDSNLAEDTTYSYQVEAVGTNGKVSEKSTAVKVTTQSSTIEDKEKPTAPTNLHSMGTTANSVDLMWTKSAHFLGVKEYDVYRDGKKVATTTATRFKDTGLKAETTYTYTVKAISLGGNVSEESAAFSVTTKEASGQITTWEADKIYDTGDRVFYEGLEYEAKWWTKGNQPDQSDVWKLLPNQVAEWNVNKAYDGGSKVTFQGKTYQAKHWTKGDQPGASSVWELV</sequence>
<dbReference type="InterPro" id="IPR036573">
    <property type="entry name" value="CBM_sf_5/12"/>
</dbReference>
<dbReference type="PANTHER" id="PTHR34823:SF1">
    <property type="entry name" value="CHITIN-BINDING TYPE-4 DOMAIN-CONTAINING PROTEIN"/>
    <property type="match status" value="1"/>
</dbReference>
<dbReference type="GO" id="GO:0005576">
    <property type="term" value="C:extracellular region"/>
    <property type="evidence" value="ECO:0007669"/>
    <property type="project" value="InterPro"/>
</dbReference>
<accession>A0A200J677</accession>
<dbReference type="FunFam" id="2.60.40.10:FF:001114">
    <property type="entry name" value="Chitinase A1"/>
    <property type="match status" value="1"/>
</dbReference>
<organism evidence="8">
    <name type="scientific">Candidatus Enterococcus dunnyi</name>
    <dbReference type="NCBI Taxonomy" id="1834192"/>
    <lineage>
        <taxon>Bacteria</taxon>
        <taxon>Bacillati</taxon>
        <taxon>Bacillota</taxon>
        <taxon>Bacilli</taxon>
        <taxon>Lactobacillales</taxon>
        <taxon>Enterococcaceae</taxon>
        <taxon>Enterococcus</taxon>
    </lineage>
</organism>
<dbReference type="GO" id="GO:0030246">
    <property type="term" value="F:carbohydrate binding"/>
    <property type="evidence" value="ECO:0007669"/>
    <property type="project" value="InterPro"/>
</dbReference>
<dbReference type="InterPro" id="IPR014756">
    <property type="entry name" value="Ig_E-set"/>
</dbReference>
<keyword evidence="4" id="KW-0326">Glycosidase</keyword>
<dbReference type="EMBL" id="CP147246">
    <property type="protein sequence ID" value="WYJ94110.1"/>
    <property type="molecule type" value="Genomic_DNA"/>
</dbReference>
<reference evidence="8" key="1">
    <citation type="submission" date="2017-05" db="EMBL/GenBank/DDBJ databases">
        <title>The Genome Sequence of Enterococcus sp. 9D6_DIV0238.</title>
        <authorList>
            <consortium name="The Broad Institute Genomics Platform"/>
            <consortium name="The Broad Institute Genomic Center for Infectious Diseases"/>
            <person name="Earl A."/>
            <person name="Manson A."/>
            <person name="Schwartman J."/>
            <person name="Gilmore M."/>
            <person name="Abouelleil A."/>
            <person name="Cao P."/>
            <person name="Chapman S."/>
            <person name="Cusick C."/>
            <person name="Shea T."/>
            <person name="Young S."/>
            <person name="Neafsey D."/>
            <person name="Nusbaum C."/>
            <person name="Birren B."/>
        </authorList>
    </citation>
    <scope>NUCLEOTIDE SEQUENCE [LARGE SCALE GENOMIC DNA]</scope>
    <source>
        <strain evidence="8">9D6_DIV0238</strain>
    </source>
</reference>
<dbReference type="RefSeq" id="WP_422389712.1">
    <property type="nucleotide sequence ID" value="NZ_CP147246.1"/>
</dbReference>
<evidence type="ECO:0000256" key="3">
    <source>
        <dbReference type="ARBA" id="ARBA00023277"/>
    </source>
</evidence>
<evidence type="ECO:0000313" key="10">
    <source>
        <dbReference type="Proteomes" id="UP000196151"/>
    </source>
</evidence>
<dbReference type="Pfam" id="PF00041">
    <property type="entry name" value="fn3"/>
    <property type="match status" value="2"/>
</dbReference>
<dbReference type="GO" id="GO:0004553">
    <property type="term" value="F:hydrolase activity, hydrolyzing O-glycosyl compounds"/>
    <property type="evidence" value="ECO:0007669"/>
    <property type="project" value="InterPro"/>
</dbReference>
<dbReference type="GO" id="GO:0000272">
    <property type="term" value="P:polysaccharide catabolic process"/>
    <property type="evidence" value="ECO:0007669"/>
    <property type="project" value="UniProtKB-KW"/>
</dbReference>
<feature type="domain" description="Fibronectin type-III" evidence="7">
    <location>
        <begin position="221"/>
        <end position="303"/>
    </location>
</feature>
<dbReference type="PROSITE" id="PS50853">
    <property type="entry name" value="FN3"/>
    <property type="match status" value="2"/>
</dbReference>
<proteinExistence type="predicted"/>
<evidence type="ECO:0000256" key="1">
    <source>
        <dbReference type="ARBA" id="ARBA00022729"/>
    </source>
</evidence>
<dbReference type="Proteomes" id="UP000196151">
    <property type="component" value="Chromosome"/>
</dbReference>
<gene>
    <name evidence="8" type="ORF">A5889_001465</name>
    <name evidence="9" type="ORF">A5889_001612</name>
</gene>
<protein>
    <recommendedName>
        <fullName evidence="7">Fibronectin type-III domain-containing protein</fullName>
    </recommendedName>
</protein>
<reference evidence="9" key="3">
    <citation type="submission" date="2024-03" db="EMBL/GenBank/DDBJ databases">
        <title>The Genome Sequence of Enterococcus sp. DIV0238c.</title>
        <authorList>
            <consortium name="The Broad Institute Genomics Platform"/>
            <consortium name="The Broad Institute Microbial Omics Core"/>
            <consortium name="The Broad Institute Genomic Center for Infectious Diseases"/>
            <person name="Earl A."/>
            <person name="Manson A."/>
            <person name="Gilmore M."/>
            <person name="Schwartman J."/>
            <person name="Shea T."/>
            <person name="Abouelleil A."/>
            <person name="Cao P."/>
            <person name="Chapman S."/>
            <person name="Cusick C."/>
            <person name="Young S."/>
            <person name="Neafsey D."/>
            <person name="Nusbaum C."/>
            <person name="Birren B."/>
        </authorList>
    </citation>
    <scope>NUCLEOTIDE SEQUENCE</scope>
    <source>
        <strain evidence="9">9D6_DIV0238</strain>
    </source>
</reference>
<feature type="chain" id="PRO_5013233368" description="Fibronectin type-III domain-containing protein" evidence="6">
    <location>
        <begin position="24"/>
        <end position="490"/>
    </location>
</feature>
<dbReference type="InterPro" id="IPR004302">
    <property type="entry name" value="Cellulose/chitin-bd_N"/>
</dbReference>
<dbReference type="CDD" id="cd12215">
    <property type="entry name" value="ChiC_BD"/>
    <property type="match status" value="2"/>
</dbReference>
<dbReference type="EMBL" id="NIBQ01000002">
    <property type="protein sequence ID" value="OUZ32756.1"/>
    <property type="molecule type" value="Genomic_DNA"/>
</dbReference>
<dbReference type="Gene3D" id="2.10.10.20">
    <property type="entry name" value="Carbohydrate-binding module superfamily 5/12"/>
    <property type="match status" value="2"/>
</dbReference>
<evidence type="ECO:0000313" key="9">
    <source>
        <dbReference type="EMBL" id="WYJ94110.1"/>
    </source>
</evidence>
<dbReference type="Pfam" id="PF03067">
    <property type="entry name" value="LPMO_10"/>
    <property type="match status" value="1"/>
</dbReference>
<dbReference type="CDD" id="cd21177">
    <property type="entry name" value="LPMO_AA10"/>
    <property type="match status" value="1"/>
</dbReference>
<evidence type="ECO:0000256" key="4">
    <source>
        <dbReference type="ARBA" id="ARBA00023295"/>
    </source>
</evidence>
<dbReference type="SMART" id="SM00060">
    <property type="entry name" value="FN3"/>
    <property type="match status" value="2"/>
</dbReference>
<dbReference type="Gene3D" id="2.60.40.10">
    <property type="entry name" value="Immunoglobulins"/>
    <property type="match status" value="2"/>
</dbReference>
<dbReference type="SUPFAM" id="SSF49265">
    <property type="entry name" value="Fibronectin type III"/>
    <property type="match status" value="1"/>
</dbReference>
<dbReference type="CDD" id="cd00063">
    <property type="entry name" value="FN3"/>
    <property type="match status" value="2"/>
</dbReference>
<keyword evidence="1 6" id="KW-0732">Signal</keyword>
<dbReference type="Gene3D" id="2.70.50.50">
    <property type="entry name" value="chitin-binding protein cbp21"/>
    <property type="match status" value="1"/>
</dbReference>
<evidence type="ECO:0000313" key="8">
    <source>
        <dbReference type="EMBL" id="OUZ32756.1"/>
    </source>
</evidence>
<dbReference type="Pfam" id="PF02839">
    <property type="entry name" value="CBM_5_12"/>
    <property type="match status" value="2"/>
</dbReference>
<dbReference type="AlphaFoldDB" id="A0A200J677"/>
<dbReference type="InterPro" id="IPR036116">
    <property type="entry name" value="FN3_sf"/>
</dbReference>
<dbReference type="SMART" id="SM00495">
    <property type="entry name" value="ChtBD3"/>
    <property type="match status" value="2"/>
</dbReference>
<name>A0A200J677_9ENTE</name>
<reference evidence="9" key="2">
    <citation type="submission" date="2017-05" db="EMBL/GenBank/DDBJ databases">
        <authorList>
            <consortium name="The Broad Institute Genomics Platform"/>
            <consortium name="The Broad Institute Genomic Center for Infectious Diseases"/>
            <person name="Earl A."/>
            <person name="Manson A."/>
            <person name="Schwartman J."/>
            <person name="Gilmore M."/>
            <person name="Abouelleil A."/>
            <person name="Cao P."/>
            <person name="Chapman S."/>
            <person name="Cusick C."/>
            <person name="Shea T."/>
            <person name="Young S."/>
            <person name="Neafsey D."/>
            <person name="Nusbaum C."/>
            <person name="Birren B."/>
        </authorList>
    </citation>
    <scope>NUCLEOTIDE SEQUENCE</scope>
    <source>
        <strain evidence="9">9D6_DIV0238</strain>
    </source>
</reference>
<evidence type="ECO:0000259" key="7">
    <source>
        <dbReference type="PROSITE" id="PS50853"/>
    </source>
</evidence>
<evidence type="ECO:0000256" key="6">
    <source>
        <dbReference type="SAM" id="SignalP"/>
    </source>
</evidence>
<evidence type="ECO:0000256" key="5">
    <source>
        <dbReference type="ARBA" id="ARBA00023326"/>
    </source>
</evidence>
<feature type="signal peptide" evidence="6">
    <location>
        <begin position="1"/>
        <end position="23"/>
    </location>
</feature>
<dbReference type="SUPFAM" id="SSF51055">
    <property type="entry name" value="Carbohydrate binding domain"/>
    <property type="match status" value="2"/>
</dbReference>
<keyword evidence="3" id="KW-0119">Carbohydrate metabolism</keyword>